<name>A0A4Y2DCY1_ARAVE</name>
<keyword evidence="2" id="KW-1185">Reference proteome</keyword>
<dbReference type="Proteomes" id="UP000499080">
    <property type="component" value="Unassembled WGS sequence"/>
</dbReference>
<dbReference type="AlphaFoldDB" id="A0A4Y2DCY1"/>
<organism evidence="1 2">
    <name type="scientific">Araneus ventricosus</name>
    <name type="common">Orbweaver spider</name>
    <name type="synonym">Epeira ventricosa</name>
    <dbReference type="NCBI Taxonomy" id="182803"/>
    <lineage>
        <taxon>Eukaryota</taxon>
        <taxon>Metazoa</taxon>
        <taxon>Ecdysozoa</taxon>
        <taxon>Arthropoda</taxon>
        <taxon>Chelicerata</taxon>
        <taxon>Arachnida</taxon>
        <taxon>Araneae</taxon>
        <taxon>Araneomorphae</taxon>
        <taxon>Entelegynae</taxon>
        <taxon>Araneoidea</taxon>
        <taxon>Araneidae</taxon>
        <taxon>Araneus</taxon>
    </lineage>
</organism>
<evidence type="ECO:0000313" key="2">
    <source>
        <dbReference type="Proteomes" id="UP000499080"/>
    </source>
</evidence>
<sequence>MSERTFSWRGCAVATFRTAPSVSDCCRDDAHSVYTRCLDRAGVARLVVPTCEESTLVMRYVLLGSQFLYLRRFRHSDLPDVSGVETVSQGGIDTPSANFRVRHGIKTLLLFIKFLKQNMMRWRKNNTIPRAAFTPVKPPMIEWVKKKIILSPRAIYSR</sequence>
<comment type="caution">
    <text evidence="1">The sequence shown here is derived from an EMBL/GenBank/DDBJ whole genome shotgun (WGS) entry which is preliminary data.</text>
</comment>
<evidence type="ECO:0000313" key="1">
    <source>
        <dbReference type="EMBL" id="GBM13415.1"/>
    </source>
</evidence>
<dbReference type="EMBL" id="BGPR01000327">
    <property type="protein sequence ID" value="GBM13415.1"/>
    <property type="molecule type" value="Genomic_DNA"/>
</dbReference>
<accession>A0A4Y2DCY1</accession>
<gene>
    <name evidence="1" type="ORF">AVEN_54421_1</name>
</gene>
<reference evidence="1 2" key="1">
    <citation type="journal article" date="2019" name="Sci. Rep.">
        <title>Orb-weaving spider Araneus ventricosus genome elucidates the spidroin gene catalogue.</title>
        <authorList>
            <person name="Kono N."/>
            <person name="Nakamura H."/>
            <person name="Ohtoshi R."/>
            <person name="Moran D.A.P."/>
            <person name="Shinohara A."/>
            <person name="Yoshida Y."/>
            <person name="Fujiwara M."/>
            <person name="Mori M."/>
            <person name="Tomita M."/>
            <person name="Arakawa K."/>
        </authorList>
    </citation>
    <scope>NUCLEOTIDE SEQUENCE [LARGE SCALE GENOMIC DNA]</scope>
</reference>
<protein>
    <submittedName>
        <fullName evidence="1">Uncharacterized protein</fullName>
    </submittedName>
</protein>
<proteinExistence type="predicted"/>